<dbReference type="PANTHER" id="PTHR10218:SF302">
    <property type="entry name" value="GUANINE NUCLEOTIDE-BINDING PROTEIN ALPHA-5 SUBUNIT"/>
    <property type="match status" value="1"/>
</dbReference>
<dbReference type="SMART" id="SM00275">
    <property type="entry name" value="G_alpha"/>
    <property type="match status" value="1"/>
</dbReference>
<dbReference type="InterPro" id="IPR001019">
    <property type="entry name" value="Gprotein_alpha_su"/>
</dbReference>
<keyword evidence="1 6" id="KW-0479">Metal-binding</keyword>
<dbReference type="GO" id="GO:0001664">
    <property type="term" value="F:G protein-coupled receptor binding"/>
    <property type="evidence" value="ECO:0007669"/>
    <property type="project" value="TreeGrafter"/>
</dbReference>
<dbReference type="PANTHER" id="PTHR10218">
    <property type="entry name" value="GTP-BINDING PROTEIN ALPHA SUBUNIT"/>
    <property type="match status" value="1"/>
</dbReference>
<dbReference type="GO" id="GO:0005737">
    <property type="term" value="C:cytoplasm"/>
    <property type="evidence" value="ECO:0007669"/>
    <property type="project" value="TreeGrafter"/>
</dbReference>
<dbReference type="Gene3D" id="3.40.50.300">
    <property type="entry name" value="P-loop containing nucleotide triphosphate hydrolases"/>
    <property type="match status" value="1"/>
</dbReference>
<feature type="binding site" evidence="5">
    <location>
        <begin position="230"/>
        <end position="236"/>
    </location>
    <ligand>
        <name>GTP</name>
        <dbReference type="ChEBI" id="CHEBI:37565"/>
    </ligand>
</feature>
<evidence type="ECO:0000256" key="3">
    <source>
        <dbReference type="ARBA" id="ARBA00023134"/>
    </source>
</evidence>
<dbReference type="GO" id="GO:0046872">
    <property type="term" value="F:metal ion binding"/>
    <property type="evidence" value="ECO:0007669"/>
    <property type="project" value="UniProtKB-KW"/>
</dbReference>
<dbReference type="Proteomes" id="UP000194127">
    <property type="component" value="Unassembled WGS sequence"/>
</dbReference>
<dbReference type="GeneID" id="36323379"/>
<evidence type="ECO:0000256" key="6">
    <source>
        <dbReference type="PIRSR" id="PIRSR601019-2"/>
    </source>
</evidence>
<dbReference type="GO" id="GO:0007188">
    <property type="term" value="P:adenylate cyclase-modulating G protein-coupled receptor signaling pathway"/>
    <property type="evidence" value="ECO:0007669"/>
    <property type="project" value="TreeGrafter"/>
</dbReference>
<keyword evidence="2 5" id="KW-0547">Nucleotide-binding</keyword>
<evidence type="ECO:0000313" key="8">
    <source>
        <dbReference type="Proteomes" id="UP000194127"/>
    </source>
</evidence>
<proteinExistence type="predicted"/>
<dbReference type="InterPro" id="IPR011025">
    <property type="entry name" value="GproteinA_insert"/>
</dbReference>
<keyword evidence="8" id="KW-1185">Reference proteome</keyword>
<evidence type="ECO:0000256" key="4">
    <source>
        <dbReference type="ARBA" id="ARBA00023224"/>
    </source>
</evidence>
<protein>
    <submittedName>
        <fullName evidence="7">Uncharacterized protein</fullName>
    </submittedName>
</protein>
<sequence>MTREWPPYPPPRETDLDKAARIGEEREAKKIRYAPRAHLRFAPKAFHAEIDAWRAVIQLNLVRSVNVVVGLLARACPNKIATIAISVSPDYPRPKVDLRWLKMRLAPLRQVELILNRVLGVQDPVVDDDAEREWDSDRLSEVALRSRTAWRMLTHSGKERPASRFWDDLLDAQRILDACREDVVQMCVDPLVQALLAEHGIALTDEPGFFFHDADRIAAIAYEPTSEDILRARIRTIGVEEHRLVMESRVRFADHVEQYGDQPNEFESVTKYITKVMVAIHKDLSPKKRKVHVHTTCAIDTDMMSVVLESIRDVILLNTLEETQLIV</sequence>
<dbReference type="GO" id="GO:0031683">
    <property type="term" value="F:G-protein beta/gamma-subunit complex binding"/>
    <property type="evidence" value="ECO:0007669"/>
    <property type="project" value="InterPro"/>
</dbReference>
<name>A0A1X6NDK1_9APHY</name>
<dbReference type="AlphaFoldDB" id="A0A1X6NDK1"/>
<dbReference type="RefSeq" id="XP_024343366.1">
    <property type="nucleotide sequence ID" value="XM_024478429.1"/>
</dbReference>
<dbReference type="InterPro" id="IPR027417">
    <property type="entry name" value="P-loop_NTPase"/>
</dbReference>
<evidence type="ECO:0000256" key="1">
    <source>
        <dbReference type="ARBA" id="ARBA00022723"/>
    </source>
</evidence>
<dbReference type="OrthoDB" id="5817230at2759"/>
<dbReference type="SUPFAM" id="SSF47895">
    <property type="entry name" value="Transducin (alpha subunit), insertion domain"/>
    <property type="match status" value="1"/>
</dbReference>
<keyword evidence="4" id="KW-0807">Transducer</keyword>
<dbReference type="Pfam" id="PF00503">
    <property type="entry name" value="G-alpha"/>
    <property type="match status" value="1"/>
</dbReference>
<accession>A0A1X6NDK1</accession>
<gene>
    <name evidence="7" type="ORF">POSPLADRAFT_1043968</name>
</gene>
<dbReference type="Gene3D" id="1.10.400.10">
    <property type="entry name" value="GI Alpha 1, domain 2-like"/>
    <property type="match status" value="1"/>
</dbReference>
<evidence type="ECO:0000256" key="5">
    <source>
        <dbReference type="PIRSR" id="PIRSR601019-1"/>
    </source>
</evidence>
<dbReference type="GO" id="GO:0003924">
    <property type="term" value="F:GTPase activity"/>
    <property type="evidence" value="ECO:0007669"/>
    <property type="project" value="InterPro"/>
</dbReference>
<feature type="binding site" evidence="6">
    <location>
        <position position="236"/>
    </location>
    <ligand>
        <name>Mg(2+)</name>
        <dbReference type="ChEBI" id="CHEBI:18420"/>
    </ligand>
</feature>
<dbReference type="GO" id="GO:0005525">
    <property type="term" value="F:GTP binding"/>
    <property type="evidence" value="ECO:0007669"/>
    <property type="project" value="UniProtKB-KW"/>
</dbReference>
<dbReference type="GO" id="GO:0005834">
    <property type="term" value="C:heterotrimeric G-protein complex"/>
    <property type="evidence" value="ECO:0007669"/>
    <property type="project" value="TreeGrafter"/>
</dbReference>
<reference evidence="7 8" key="1">
    <citation type="submission" date="2017-04" db="EMBL/GenBank/DDBJ databases">
        <title>Genome Sequence of the Model Brown-Rot Fungus Postia placenta SB12.</title>
        <authorList>
            <consortium name="DOE Joint Genome Institute"/>
            <person name="Gaskell J."/>
            <person name="Kersten P."/>
            <person name="Larrondo L.F."/>
            <person name="Canessa P."/>
            <person name="Martinez D."/>
            <person name="Hibbett D."/>
            <person name="Schmoll M."/>
            <person name="Kubicek C.P."/>
            <person name="Martinez A.T."/>
            <person name="Yadav J."/>
            <person name="Master E."/>
            <person name="Magnuson J.K."/>
            <person name="James T."/>
            <person name="Yaver D."/>
            <person name="Berka R."/>
            <person name="Labutti K."/>
            <person name="Lipzen A."/>
            <person name="Aerts A."/>
            <person name="Barry K."/>
            <person name="Henrissat B."/>
            <person name="Blanchette R."/>
            <person name="Grigoriev I."/>
            <person name="Cullen D."/>
        </authorList>
    </citation>
    <scope>NUCLEOTIDE SEQUENCE [LARGE SCALE GENOMIC DNA]</scope>
    <source>
        <strain evidence="7 8">MAD-698-R-SB12</strain>
    </source>
</reference>
<organism evidence="7 8">
    <name type="scientific">Postia placenta MAD-698-R-SB12</name>
    <dbReference type="NCBI Taxonomy" id="670580"/>
    <lineage>
        <taxon>Eukaryota</taxon>
        <taxon>Fungi</taxon>
        <taxon>Dikarya</taxon>
        <taxon>Basidiomycota</taxon>
        <taxon>Agaricomycotina</taxon>
        <taxon>Agaricomycetes</taxon>
        <taxon>Polyporales</taxon>
        <taxon>Adustoporiaceae</taxon>
        <taxon>Rhodonia</taxon>
    </lineage>
</organism>
<keyword evidence="6" id="KW-0460">Magnesium</keyword>
<keyword evidence="3 5" id="KW-0342">GTP-binding</keyword>
<dbReference type="EMBL" id="KZ110592">
    <property type="protein sequence ID" value="OSX66572.1"/>
    <property type="molecule type" value="Genomic_DNA"/>
</dbReference>
<evidence type="ECO:0000313" key="7">
    <source>
        <dbReference type="EMBL" id="OSX66572.1"/>
    </source>
</evidence>
<dbReference type="STRING" id="670580.A0A1X6NDK1"/>
<evidence type="ECO:0000256" key="2">
    <source>
        <dbReference type="ARBA" id="ARBA00022741"/>
    </source>
</evidence>